<organism evidence="7 8">
    <name type="scientific">Tuber magnatum</name>
    <name type="common">white Piedmont truffle</name>
    <dbReference type="NCBI Taxonomy" id="42249"/>
    <lineage>
        <taxon>Eukaryota</taxon>
        <taxon>Fungi</taxon>
        <taxon>Dikarya</taxon>
        <taxon>Ascomycota</taxon>
        <taxon>Pezizomycotina</taxon>
        <taxon>Pezizomycetes</taxon>
        <taxon>Pezizales</taxon>
        <taxon>Tuberaceae</taxon>
        <taxon>Tuber</taxon>
    </lineage>
</organism>
<dbReference type="EMBL" id="PYWC01000069">
    <property type="protein sequence ID" value="PWW74048.1"/>
    <property type="molecule type" value="Genomic_DNA"/>
</dbReference>
<dbReference type="GO" id="GO:0016887">
    <property type="term" value="F:ATP hydrolysis activity"/>
    <property type="evidence" value="ECO:0007669"/>
    <property type="project" value="InterPro"/>
</dbReference>
<dbReference type="Gene3D" id="1.10.8.60">
    <property type="match status" value="1"/>
</dbReference>
<dbReference type="GO" id="GO:0005634">
    <property type="term" value="C:nucleus"/>
    <property type="evidence" value="ECO:0007669"/>
    <property type="project" value="TreeGrafter"/>
</dbReference>
<dbReference type="InterPro" id="IPR050168">
    <property type="entry name" value="AAA_ATPase_domain"/>
</dbReference>
<dbReference type="Gene3D" id="3.40.50.300">
    <property type="entry name" value="P-loop containing nucleotide triphosphate hydrolases"/>
    <property type="match status" value="2"/>
</dbReference>
<dbReference type="Pfam" id="PF17862">
    <property type="entry name" value="AAA_lid_3"/>
    <property type="match status" value="1"/>
</dbReference>
<keyword evidence="4" id="KW-0067">ATP-binding</keyword>
<dbReference type="FunFam" id="1.10.8.60:FF:000110">
    <property type="entry name" value="Ribosome biogenesis ATPase RIX7"/>
    <property type="match status" value="1"/>
</dbReference>
<comment type="similarity">
    <text evidence="1">Belongs to the AAA ATPase family.</text>
</comment>
<sequence length="718" mass="79110">MAGNRQSLTKGLERKVLAIIRRYIDELSVAGENGGSLRLSVSQVYQYITTDGSVPRQKKQNLEKMIEKALDTIRDEEAESDSLDSGLSEFEGLNEEGLMEPKESNTMNKRVVNINTAPASPAPRKRKERQPVRDGESVKRRKQNDSREPPKNISLMDIGGIEDVIEDLLQLIAMPLVHPETYLHTGVQPPRGVLLVSSAPHSGIRTSGLFFNRVLRAMLKSATTRSPVPPLVDRSWRCTASDLESLFLDKGVIGVDSNSVPCPARTSFSSQQTICFLGNDIAAYVFLNSLVFETRVAEDTGAQENLVAGVYSRWGEAGGSLYDTSRKRGKRKCSQSLSTRRLCYRIIQVSYLSSCAVGVGGYQRCAPLPEPPITPASGSLSLIQRFLKAYPDRLTEKQLDSLYITLPDFLTALPKIQPSSKREGFATVPDVTWADIGALESLKVEMRMAVVQPIKTPELYESVGITAPAGVLLWGPPGCGKTLLAKAVANESRANFISIQGPELLNKYVGESERAVRQVFSRARASIPCVIFFDELDALAPRRSDSLSESSHRVVNTLLTELDGLNDRKGIYVIGTTNRPNAIDPAILRPGRFDNPFFVDLPNTEERVEILKTLTKKTPLSDVDLGAVAEDNRCKNFSGADLAALVRKAAILALRRSCFTDVAEVEEGKNASGSQVIVTAEDFEKAFTNVRPSVLEDDREQYRELATRFDWGKTIVEK</sequence>
<evidence type="ECO:0000256" key="5">
    <source>
        <dbReference type="SAM" id="MobiDB-lite"/>
    </source>
</evidence>
<evidence type="ECO:0000256" key="3">
    <source>
        <dbReference type="ARBA" id="ARBA00022741"/>
    </source>
</evidence>
<dbReference type="InterPro" id="IPR041569">
    <property type="entry name" value="AAA_lid_3"/>
</dbReference>
<proteinExistence type="inferred from homology"/>
<feature type="region of interest" description="Disordered" evidence="5">
    <location>
        <begin position="95"/>
        <end position="154"/>
    </location>
</feature>
<keyword evidence="8" id="KW-1185">Reference proteome</keyword>
<gene>
    <name evidence="7" type="ORF">C7212DRAFT_284091</name>
</gene>
<dbReference type="STRING" id="42249.A0A317SIG4"/>
<dbReference type="InterPro" id="IPR027417">
    <property type="entry name" value="P-loop_NTPase"/>
</dbReference>
<evidence type="ECO:0000256" key="2">
    <source>
        <dbReference type="ARBA" id="ARBA00022737"/>
    </source>
</evidence>
<feature type="compositionally biased region" description="Basic and acidic residues" evidence="5">
    <location>
        <begin position="129"/>
        <end position="150"/>
    </location>
</feature>
<reference evidence="7 8" key="1">
    <citation type="submission" date="2018-03" db="EMBL/GenBank/DDBJ databases">
        <title>Genomes of Pezizomycetes fungi and the evolution of truffles.</title>
        <authorList>
            <person name="Murat C."/>
            <person name="Payen T."/>
            <person name="Noel B."/>
            <person name="Kuo A."/>
            <person name="Martin F.M."/>
        </authorList>
    </citation>
    <scope>NUCLEOTIDE SEQUENCE [LARGE SCALE GENOMIC DNA]</scope>
    <source>
        <strain evidence="7">091103-1</strain>
    </source>
</reference>
<dbReference type="OrthoDB" id="27435at2759"/>
<feature type="domain" description="AAA+ ATPase" evidence="6">
    <location>
        <begin position="467"/>
        <end position="603"/>
    </location>
</feature>
<dbReference type="PROSITE" id="PS00674">
    <property type="entry name" value="AAA"/>
    <property type="match status" value="1"/>
</dbReference>
<dbReference type="PANTHER" id="PTHR23077">
    <property type="entry name" value="AAA-FAMILY ATPASE"/>
    <property type="match status" value="1"/>
</dbReference>
<evidence type="ECO:0000313" key="7">
    <source>
        <dbReference type="EMBL" id="PWW74048.1"/>
    </source>
</evidence>
<dbReference type="GO" id="GO:0005524">
    <property type="term" value="F:ATP binding"/>
    <property type="evidence" value="ECO:0007669"/>
    <property type="project" value="UniProtKB-KW"/>
</dbReference>
<evidence type="ECO:0000256" key="1">
    <source>
        <dbReference type="ARBA" id="ARBA00006914"/>
    </source>
</evidence>
<dbReference type="InterPro" id="IPR003959">
    <property type="entry name" value="ATPase_AAA_core"/>
</dbReference>
<dbReference type="SUPFAM" id="SSF52540">
    <property type="entry name" value="P-loop containing nucleoside triphosphate hydrolases"/>
    <property type="match status" value="1"/>
</dbReference>
<dbReference type="PANTHER" id="PTHR23077:SF171">
    <property type="entry name" value="NUCLEAR VALOSIN-CONTAINING PROTEIN-LIKE"/>
    <property type="match status" value="1"/>
</dbReference>
<dbReference type="Pfam" id="PF00004">
    <property type="entry name" value="AAA"/>
    <property type="match status" value="1"/>
</dbReference>
<dbReference type="GO" id="GO:0042254">
    <property type="term" value="P:ribosome biogenesis"/>
    <property type="evidence" value="ECO:0007669"/>
    <property type="project" value="TreeGrafter"/>
</dbReference>
<evidence type="ECO:0000313" key="8">
    <source>
        <dbReference type="Proteomes" id="UP000246991"/>
    </source>
</evidence>
<dbReference type="Proteomes" id="UP000246991">
    <property type="component" value="Unassembled WGS sequence"/>
</dbReference>
<accession>A0A317SIG4</accession>
<dbReference type="GO" id="GO:0003723">
    <property type="term" value="F:RNA binding"/>
    <property type="evidence" value="ECO:0007669"/>
    <property type="project" value="TreeGrafter"/>
</dbReference>
<feature type="compositionally biased region" description="Polar residues" evidence="5">
    <location>
        <begin position="104"/>
        <end position="118"/>
    </location>
</feature>
<dbReference type="InterPro" id="IPR003593">
    <property type="entry name" value="AAA+_ATPase"/>
</dbReference>
<comment type="caution">
    <text evidence="7">The sequence shown here is derived from an EMBL/GenBank/DDBJ whole genome shotgun (WGS) entry which is preliminary data.</text>
</comment>
<dbReference type="InterPro" id="IPR003960">
    <property type="entry name" value="ATPase_AAA_CS"/>
</dbReference>
<dbReference type="GO" id="GO:1990275">
    <property type="term" value="F:preribosome binding"/>
    <property type="evidence" value="ECO:0007669"/>
    <property type="project" value="TreeGrafter"/>
</dbReference>
<evidence type="ECO:0000256" key="4">
    <source>
        <dbReference type="ARBA" id="ARBA00022840"/>
    </source>
</evidence>
<name>A0A317SIG4_9PEZI</name>
<dbReference type="FunFam" id="3.40.50.300:FF:000018">
    <property type="entry name" value="Cell division control 48"/>
    <property type="match status" value="1"/>
</dbReference>
<protein>
    <submittedName>
        <fullName evidence="7">AAA-domain-containing protein</fullName>
    </submittedName>
</protein>
<keyword evidence="2" id="KW-0677">Repeat</keyword>
<keyword evidence="3" id="KW-0547">Nucleotide-binding</keyword>
<dbReference type="AlphaFoldDB" id="A0A317SIG4"/>
<evidence type="ECO:0000259" key="6">
    <source>
        <dbReference type="SMART" id="SM00382"/>
    </source>
</evidence>
<dbReference type="SMART" id="SM00382">
    <property type="entry name" value="AAA"/>
    <property type="match status" value="1"/>
</dbReference>